<dbReference type="AlphaFoldDB" id="A0A1W1VWU4"/>
<dbReference type="STRING" id="698762.SAMN00808754_1957"/>
<dbReference type="Proteomes" id="UP000192569">
    <property type="component" value="Chromosome I"/>
</dbReference>
<proteinExistence type="predicted"/>
<protein>
    <submittedName>
        <fullName evidence="1">Uncharacterized protein</fullName>
    </submittedName>
</protein>
<accession>A0A1W1VWU4</accession>
<reference evidence="1 2" key="1">
    <citation type="submission" date="2017-04" db="EMBL/GenBank/DDBJ databases">
        <authorList>
            <person name="Afonso C.L."/>
            <person name="Miller P.J."/>
            <person name="Scott M.A."/>
            <person name="Spackman E."/>
            <person name="Goraichik I."/>
            <person name="Dimitrov K.M."/>
            <person name="Suarez D.L."/>
            <person name="Swayne D.E."/>
        </authorList>
    </citation>
    <scope>NUCLEOTIDE SEQUENCE [LARGE SCALE GENOMIC DNA]</scope>
    <source>
        <strain evidence="1 2">ToBE</strain>
    </source>
</reference>
<sequence length="182" mass="21095">MLVRSRPNEGRLSCLVMARWEVMARYDWEALKREFLLGNYESLRQFAKVKGLGYAHLRRKAKGWLEEKSQLRAQKERKIAEGLLEKQIKQEIDWNLAHLEAWGEFLNIVRWALKEFRKHFVSEKTGRLNPYALEKAANVLKMAQEGQRKALGLDEKTEKDDGSLKELAEAIRGSLKALGDGE</sequence>
<evidence type="ECO:0000313" key="2">
    <source>
        <dbReference type="Proteomes" id="UP000192569"/>
    </source>
</evidence>
<evidence type="ECO:0000313" key="1">
    <source>
        <dbReference type="EMBL" id="SMB97806.1"/>
    </source>
</evidence>
<organism evidence="1 2">
    <name type="scientific">Thermanaeromonas toyohensis ToBE</name>
    <dbReference type="NCBI Taxonomy" id="698762"/>
    <lineage>
        <taxon>Bacteria</taxon>
        <taxon>Bacillati</taxon>
        <taxon>Bacillota</taxon>
        <taxon>Clostridia</taxon>
        <taxon>Neomoorellales</taxon>
        <taxon>Neomoorellaceae</taxon>
        <taxon>Thermanaeromonas</taxon>
    </lineage>
</organism>
<name>A0A1W1VWU4_9FIRM</name>
<dbReference type="EMBL" id="LT838272">
    <property type="protein sequence ID" value="SMB97806.1"/>
    <property type="molecule type" value="Genomic_DNA"/>
</dbReference>
<gene>
    <name evidence="1" type="ORF">SAMN00808754_1957</name>
</gene>
<keyword evidence="2" id="KW-1185">Reference proteome</keyword>